<evidence type="ECO:0000259" key="8">
    <source>
        <dbReference type="Pfam" id="PF02897"/>
    </source>
</evidence>
<sequence length="735" mass="80784">MKRATLLPLAGMLVLAACGDQVATGDGDAREVVVGAAHTQDRLNYPTTRTVEQTDIYQSAANGEVEVADPYRWLEQDVRVSPEVAAWVTAQNAVTNRYLENLPGRPMIAERLRELWNYERLSTPAAREERYFYSYNDGLQDQSVYMVREGLDGEARVLIDPNTLSEDGTVALAGSWASPDGRHVAYMLQDGGSDWRTAQVIDVETGETLEDRLEWIKFSGLAWAKDGSGFFYSRYPQPEEGEEFTSLNMDQAIYFHALGTDQSEDQLIMSDPDNPEVSWRAGVSDDGDYLFIYSSAGTDGNAIHILDLTDEAAEPVAIFEGFANNHSAIGNVGATFFFLTDLDAPNQRVVAVDLSDPSSLTDIIPEGEFPITSASHIGGHLVVQSFEDVRSVVRVHTLEGEAVREVELPGLGVASGFNGRPDSPETFYSFTSFNRPGTIYRYDVETGESTLFHEAPLTFDPDDYEVSQVFYESTGGVQVPMYIVHHRDVTPDGQRPTLLYGYGGFNIAMTPAFDVRRLQWMEMGGVFALANIRGGSEYGRDWHDGGRLANKQNVFDDFINAAEHLIEAGWTSPDNIAIEGRSNGGLLVGAVANQRPDLFAAALPGVGVMDMLRFNQFTAGRFWVSDYGSPQDPDMFDVLYAYSPLHTIPEGEGYPATLVTTADTDDRVVPSHSFKYIAALQAADTGNAPTLIRIETRAGHGAGTPVSMLIEETADKWAFIAFHTGLDLRQQQPAD</sequence>
<dbReference type="InterPro" id="IPR023302">
    <property type="entry name" value="Pept_S9A_N"/>
</dbReference>
<protein>
    <recommendedName>
        <fullName evidence="3">prolyl oligopeptidase</fullName>
        <ecNumber evidence="3">3.4.21.26</ecNumber>
    </recommendedName>
</protein>
<evidence type="ECO:0000256" key="6">
    <source>
        <dbReference type="ARBA" id="ARBA00022825"/>
    </source>
</evidence>
<comment type="similarity">
    <text evidence="2">Belongs to the peptidase S9A family.</text>
</comment>
<reference evidence="10" key="1">
    <citation type="journal article" date="2019" name="Int. J. Syst. Evol. Microbiol.">
        <title>The Global Catalogue of Microorganisms (GCM) 10K type strain sequencing project: providing services to taxonomists for standard genome sequencing and annotation.</title>
        <authorList>
            <consortium name="The Broad Institute Genomics Platform"/>
            <consortium name="The Broad Institute Genome Sequencing Center for Infectious Disease"/>
            <person name="Wu L."/>
            <person name="Ma J."/>
        </authorList>
    </citation>
    <scope>NUCLEOTIDE SEQUENCE [LARGE SCALE GENOMIC DNA]</scope>
    <source>
        <strain evidence="10">CGMCC 1.12766</strain>
    </source>
</reference>
<evidence type="ECO:0000259" key="7">
    <source>
        <dbReference type="Pfam" id="PF00326"/>
    </source>
</evidence>
<evidence type="ECO:0000256" key="5">
    <source>
        <dbReference type="ARBA" id="ARBA00022801"/>
    </source>
</evidence>
<keyword evidence="5" id="KW-0378">Hydrolase</keyword>
<evidence type="ECO:0000313" key="9">
    <source>
        <dbReference type="EMBL" id="GGH03093.1"/>
    </source>
</evidence>
<dbReference type="InterPro" id="IPR002470">
    <property type="entry name" value="Peptidase_S9A"/>
</dbReference>
<dbReference type="EMBL" id="BMFS01000008">
    <property type="protein sequence ID" value="GGH03093.1"/>
    <property type="molecule type" value="Genomic_DNA"/>
</dbReference>
<dbReference type="PROSITE" id="PS00708">
    <property type="entry name" value="PRO_ENDOPEP_SER"/>
    <property type="match status" value="1"/>
</dbReference>
<dbReference type="SUPFAM" id="SSF50993">
    <property type="entry name" value="Peptidase/esterase 'gauge' domain"/>
    <property type="match status" value="1"/>
</dbReference>
<dbReference type="Proteomes" id="UP000648722">
    <property type="component" value="Unassembled WGS sequence"/>
</dbReference>
<evidence type="ECO:0000256" key="3">
    <source>
        <dbReference type="ARBA" id="ARBA00011897"/>
    </source>
</evidence>
<dbReference type="PANTHER" id="PTHR42881">
    <property type="entry name" value="PROLYL ENDOPEPTIDASE"/>
    <property type="match status" value="1"/>
</dbReference>
<keyword evidence="4" id="KW-0645">Protease</keyword>
<feature type="domain" description="Peptidase S9A N-terminal" evidence="8">
    <location>
        <begin position="49"/>
        <end position="453"/>
    </location>
</feature>
<organism evidence="9 10">
    <name type="scientific">Glycocaulis albus</name>
    <dbReference type="NCBI Taxonomy" id="1382801"/>
    <lineage>
        <taxon>Bacteria</taxon>
        <taxon>Pseudomonadati</taxon>
        <taxon>Pseudomonadota</taxon>
        <taxon>Alphaproteobacteria</taxon>
        <taxon>Maricaulales</taxon>
        <taxon>Maricaulaceae</taxon>
        <taxon>Glycocaulis</taxon>
    </lineage>
</organism>
<evidence type="ECO:0000256" key="2">
    <source>
        <dbReference type="ARBA" id="ARBA00005228"/>
    </source>
</evidence>
<evidence type="ECO:0000256" key="1">
    <source>
        <dbReference type="ARBA" id="ARBA00001070"/>
    </source>
</evidence>
<dbReference type="InterPro" id="IPR001375">
    <property type="entry name" value="Peptidase_S9_cat"/>
</dbReference>
<comment type="caution">
    <text evidence="9">The sequence shown here is derived from an EMBL/GenBank/DDBJ whole genome shotgun (WGS) entry which is preliminary data.</text>
</comment>
<feature type="domain" description="Peptidase S9 prolyl oligopeptidase catalytic" evidence="7">
    <location>
        <begin position="512"/>
        <end position="724"/>
    </location>
</feature>
<dbReference type="PRINTS" id="PR00862">
    <property type="entry name" value="PROLIGOPTASE"/>
</dbReference>
<comment type="catalytic activity">
    <reaction evidence="1">
        <text>Hydrolysis of Pro-|-Xaa &gt;&gt; Ala-|-Xaa in oligopeptides.</text>
        <dbReference type="EC" id="3.4.21.26"/>
    </reaction>
</comment>
<dbReference type="Pfam" id="PF00326">
    <property type="entry name" value="Peptidase_S9"/>
    <property type="match status" value="1"/>
</dbReference>
<name>A0ABQ1XU29_9PROT</name>
<dbReference type="EC" id="3.4.21.26" evidence="3"/>
<dbReference type="SUPFAM" id="SSF53474">
    <property type="entry name" value="alpha/beta-Hydrolases"/>
    <property type="match status" value="1"/>
</dbReference>
<dbReference type="InterPro" id="IPR051167">
    <property type="entry name" value="Prolyl_oligopep/macrocyclase"/>
</dbReference>
<proteinExistence type="inferred from homology"/>
<dbReference type="Gene3D" id="3.40.50.1820">
    <property type="entry name" value="alpha/beta hydrolase"/>
    <property type="match status" value="1"/>
</dbReference>
<dbReference type="PANTHER" id="PTHR42881:SF2">
    <property type="entry name" value="PROLYL ENDOPEPTIDASE"/>
    <property type="match status" value="1"/>
</dbReference>
<dbReference type="InterPro" id="IPR029058">
    <property type="entry name" value="AB_hydrolase_fold"/>
</dbReference>
<dbReference type="Pfam" id="PF02897">
    <property type="entry name" value="Peptidase_S9_N"/>
    <property type="match status" value="1"/>
</dbReference>
<dbReference type="RefSeq" id="WP_188452370.1">
    <property type="nucleotide sequence ID" value="NZ_BMFS01000008.1"/>
</dbReference>
<dbReference type="Gene3D" id="2.130.10.120">
    <property type="entry name" value="Prolyl oligopeptidase, N-terminal domain"/>
    <property type="match status" value="1"/>
</dbReference>
<accession>A0ABQ1XU29</accession>
<gene>
    <name evidence="9" type="ORF">GCM10007420_19240</name>
</gene>
<evidence type="ECO:0000256" key="4">
    <source>
        <dbReference type="ARBA" id="ARBA00022670"/>
    </source>
</evidence>
<evidence type="ECO:0000313" key="10">
    <source>
        <dbReference type="Proteomes" id="UP000648722"/>
    </source>
</evidence>
<keyword evidence="6" id="KW-0720">Serine protease</keyword>
<keyword evidence="10" id="KW-1185">Reference proteome</keyword>
<dbReference type="InterPro" id="IPR002471">
    <property type="entry name" value="Pept_S9_AS"/>
</dbReference>
<dbReference type="PROSITE" id="PS51257">
    <property type="entry name" value="PROKAR_LIPOPROTEIN"/>
    <property type="match status" value="1"/>
</dbReference>